<name>A0A0F9CGK6_9ZZZZ</name>
<protein>
    <submittedName>
        <fullName evidence="1">Uncharacterized protein</fullName>
    </submittedName>
</protein>
<gene>
    <name evidence="1" type="ORF">LCGC14_2327490</name>
</gene>
<organism evidence="1">
    <name type="scientific">marine sediment metagenome</name>
    <dbReference type="NCBI Taxonomy" id="412755"/>
    <lineage>
        <taxon>unclassified sequences</taxon>
        <taxon>metagenomes</taxon>
        <taxon>ecological metagenomes</taxon>
    </lineage>
</organism>
<dbReference type="AlphaFoldDB" id="A0A0F9CGK6"/>
<accession>A0A0F9CGK6</accession>
<feature type="non-terminal residue" evidence="1">
    <location>
        <position position="1"/>
    </location>
</feature>
<dbReference type="EMBL" id="LAZR01033384">
    <property type="protein sequence ID" value="KKL48239.1"/>
    <property type="molecule type" value="Genomic_DNA"/>
</dbReference>
<evidence type="ECO:0000313" key="1">
    <source>
        <dbReference type="EMBL" id="KKL48239.1"/>
    </source>
</evidence>
<sequence>QRPITYFEIVRDGKVVERVDVKGGRKKVDVSRKLLFKRSGWLAIRAGHVKPAALNWGRTLTAAHSSPIYVTVNDRLPADKDSAKYMIARMDTTIEWADSTATWSSDKYKARALTSYRKARAFYEQALDRAAADGQ</sequence>
<proteinExistence type="predicted"/>
<comment type="caution">
    <text evidence="1">The sequence shown here is derived from an EMBL/GenBank/DDBJ whole genome shotgun (WGS) entry which is preliminary data.</text>
</comment>
<reference evidence="1" key="1">
    <citation type="journal article" date="2015" name="Nature">
        <title>Complex archaea that bridge the gap between prokaryotes and eukaryotes.</title>
        <authorList>
            <person name="Spang A."/>
            <person name="Saw J.H."/>
            <person name="Jorgensen S.L."/>
            <person name="Zaremba-Niedzwiedzka K."/>
            <person name="Martijn J."/>
            <person name="Lind A.E."/>
            <person name="van Eijk R."/>
            <person name="Schleper C."/>
            <person name="Guy L."/>
            <person name="Ettema T.J."/>
        </authorList>
    </citation>
    <scope>NUCLEOTIDE SEQUENCE</scope>
</reference>